<evidence type="ECO:0000313" key="3">
    <source>
        <dbReference type="Proteomes" id="UP001228049"/>
    </source>
</evidence>
<evidence type="ECO:0000259" key="1">
    <source>
        <dbReference type="PROSITE" id="PS51752"/>
    </source>
</evidence>
<comment type="caution">
    <text evidence="2">The sequence shown here is derived from an EMBL/GenBank/DDBJ whole genome shotgun (WGS) entry which is preliminary data.</text>
</comment>
<dbReference type="EMBL" id="JASDAP010000032">
    <property type="protein sequence ID" value="KAK1876199.1"/>
    <property type="molecule type" value="Genomic_DNA"/>
</dbReference>
<dbReference type="PROSITE" id="PS51752">
    <property type="entry name" value="JACALIN_LECTIN"/>
    <property type="match status" value="1"/>
</dbReference>
<organism evidence="2 3">
    <name type="scientific">Dissostichus eleginoides</name>
    <name type="common">Patagonian toothfish</name>
    <name type="synonym">Dissostichus amissus</name>
    <dbReference type="NCBI Taxonomy" id="100907"/>
    <lineage>
        <taxon>Eukaryota</taxon>
        <taxon>Metazoa</taxon>
        <taxon>Chordata</taxon>
        <taxon>Craniata</taxon>
        <taxon>Vertebrata</taxon>
        <taxon>Euteleostomi</taxon>
        <taxon>Actinopterygii</taxon>
        <taxon>Neopterygii</taxon>
        <taxon>Teleostei</taxon>
        <taxon>Neoteleostei</taxon>
        <taxon>Acanthomorphata</taxon>
        <taxon>Eupercaria</taxon>
        <taxon>Perciformes</taxon>
        <taxon>Notothenioidei</taxon>
        <taxon>Nototheniidae</taxon>
        <taxon>Dissostichus</taxon>
    </lineage>
</organism>
<accession>A0AAD9ES24</accession>
<dbReference type="SUPFAM" id="SSF56973">
    <property type="entry name" value="Aerolisin/ETX pore-forming domain"/>
    <property type="match status" value="1"/>
</dbReference>
<dbReference type="PANTHER" id="PTHR34007">
    <property type="entry name" value="AEROLYSIN-LIKE PROTEIN-RELATED"/>
    <property type="match status" value="1"/>
</dbReference>
<proteinExistence type="predicted"/>
<feature type="domain" description="Jacalin-type lectin" evidence="1">
    <location>
        <begin position="4"/>
        <end position="143"/>
    </location>
</feature>
<gene>
    <name evidence="2" type="ORF">KUDE01_015486</name>
</gene>
<dbReference type="InterPro" id="IPR053280">
    <property type="entry name" value="Aerolysin-like_pore-former"/>
</dbReference>
<dbReference type="AlphaFoldDB" id="A0AAD9ES24"/>
<dbReference type="CDD" id="cd09302">
    <property type="entry name" value="Jacalin_like"/>
    <property type="match status" value="1"/>
</dbReference>
<dbReference type="Gene3D" id="2.100.10.30">
    <property type="entry name" value="Jacalin-like lectin domain"/>
    <property type="match status" value="1"/>
</dbReference>
<sequence length="313" mass="34069">MTYPTTLHLIGGDGGNHFSFTGENNGATLQKLGVWVEGWQVKSVKAWLTDGTSNAFGNSGGDYQEYTFNPGECFTSLSLWGNGAGSRLGAIKFKTNRPGEFFAKMTDWGLKTEYPMDVGSGICLGVVGRSGADIDCLGFMFLNAVQSTVLMNVNYPTMNQVIPQVNVEEIKSITYSNDTSVDQEQQIETSKKITKKSSWTVTNSMEATFSMEVSSGIPEVIEVTTGFSFTMGTESSFNLENTEERTETMTFPVKVPAGKKVKADITIGRATTDLPYTGTVKITCQNGAVLQYNTSGEYKGLSYTSIKENVKEL</sequence>
<dbReference type="InterPro" id="IPR001229">
    <property type="entry name" value="Jacalin-like_lectin_dom"/>
</dbReference>
<dbReference type="Gene3D" id="2.170.15.10">
    <property type="entry name" value="Proaerolysin, chain A, domain 3"/>
    <property type="match status" value="1"/>
</dbReference>
<dbReference type="CDD" id="cd20221">
    <property type="entry name" value="PFM_Dln1-like"/>
    <property type="match status" value="1"/>
</dbReference>
<dbReference type="InterPro" id="IPR036404">
    <property type="entry name" value="Jacalin-like_lectin_dom_sf"/>
</dbReference>
<protein>
    <submittedName>
        <fullName evidence="2">Aerolysin-like protein</fullName>
    </submittedName>
</protein>
<evidence type="ECO:0000313" key="2">
    <source>
        <dbReference type="EMBL" id="KAK1876199.1"/>
    </source>
</evidence>
<dbReference type="PANTHER" id="PTHR34007:SF1">
    <property type="entry name" value="AEROLYSIN-LIKE PROTEIN-RELATED"/>
    <property type="match status" value="1"/>
</dbReference>
<dbReference type="Pfam" id="PF01419">
    <property type="entry name" value="Jacalin"/>
    <property type="match status" value="1"/>
</dbReference>
<reference evidence="2" key="1">
    <citation type="submission" date="2023-04" db="EMBL/GenBank/DDBJ databases">
        <title>Chromosome-level genome of Chaenocephalus aceratus.</title>
        <authorList>
            <person name="Park H."/>
        </authorList>
    </citation>
    <scope>NUCLEOTIDE SEQUENCE</scope>
    <source>
        <strain evidence="2">DE</strain>
        <tissue evidence="2">Muscle</tissue>
    </source>
</reference>
<name>A0AAD9ES24_DISEL</name>
<keyword evidence="3" id="KW-1185">Reference proteome</keyword>
<dbReference type="Proteomes" id="UP001228049">
    <property type="component" value="Unassembled WGS sequence"/>
</dbReference>